<sequence>MQNRELGKRGNYKPSGVELVHCPLSDVNQEIDLTSGLASRQWAEAQRQAQELHFAGGGCSAAATPGS</sequence>
<dbReference type="AlphaFoldDB" id="A0AAE1FWN3"/>
<keyword evidence="2" id="KW-1185">Reference proteome</keyword>
<gene>
    <name evidence="1" type="ORF">Pcinc_014382</name>
</gene>
<dbReference type="Proteomes" id="UP001286313">
    <property type="component" value="Unassembled WGS sequence"/>
</dbReference>
<organism evidence="1 2">
    <name type="scientific">Petrolisthes cinctipes</name>
    <name type="common">Flat porcelain crab</name>
    <dbReference type="NCBI Taxonomy" id="88211"/>
    <lineage>
        <taxon>Eukaryota</taxon>
        <taxon>Metazoa</taxon>
        <taxon>Ecdysozoa</taxon>
        <taxon>Arthropoda</taxon>
        <taxon>Crustacea</taxon>
        <taxon>Multicrustacea</taxon>
        <taxon>Malacostraca</taxon>
        <taxon>Eumalacostraca</taxon>
        <taxon>Eucarida</taxon>
        <taxon>Decapoda</taxon>
        <taxon>Pleocyemata</taxon>
        <taxon>Anomura</taxon>
        <taxon>Galatheoidea</taxon>
        <taxon>Porcellanidae</taxon>
        <taxon>Petrolisthes</taxon>
    </lineage>
</organism>
<protein>
    <submittedName>
        <fullName evidence="1">Uncharacterized protein</fullName>
    </submittedName>
</protein>
<reference evidence="1" key="1">
    <citation type="submission" date="2023-10" db="EMBL/GenBank/DDBJ databases">
        <title>Genome assemblies of two species of porcelain crab, Petrolisthes cinctipes and Petrolisthes manimaculis (Anomura: Porcellanidae).</title>
        <authorList>
            <person name="Angst P."/>
        </authorList>
    </citation>
    <scope>NUCLEOTIDE SEQUENCE</scope>
    <source>
        <strain evidence="1">PB745_01</strain>
        <tissue evidence="1">Gill</tissue>
    </source>
</reference>
<accession>A0AAE1FWN3</accession>
<proteinExistence type="predicted"/>
<comment type="caution">
    <text evidence="1">The sequence shown here is derived from an EMBL/GenBank/DDBJ whole genome shotgun (WGS) entry which is preliminary data.</text>
</comment>
<evidence type="ECO:0000313" key="2">
    <source>
        <dbReference type="Proteomes" id="UP001286313"/>
    </source>
</evidence>
<dbReference type="EMBL" id="JAWQEG010001251">
    <property type="protein sequence ID" value="KAK3881156.1"/>
    <property type="molecule type" value="Genomic_DNA"/>
</dbReference>
<evidence type="ECO:0000313" key="1">
    <source>
        <dbReference type="EMBL" id="KAK3881156.1"/>
    </source>
</evidence>
<name>A0AAE1FWN3_PETCI</name>